<accession>A0A8S1L0P6</accession>
<evidence type="ECO:0000256" key="2">
    <source>
        <dbReference type="ARBA" id="ARBA00013064"/>
    </source>
</evidence>
<dbReference type="GO" id="GO:0043409">
    <property type="term" value="P:negative regulation of MAPK cascade"/>
    <property type="evidence" value="ECO:0007669"/>
    <property type="project" value="TreeGrafter"/>
</dbReference>
<evidence type="ECO:0000313" key="7">
    <source>
        <dbReference type="EMBL" id="CAD8059022.1"/>
    </source>
</evidence>
<dbReference type="GO" id="GO:0033550">
    <property type="term" value="F:MAP kinase tyrosine phosphatase activity"/>
    <property type="evidence" value="ECO:0007669"/>
    <property type="project" value="TreeGrafter"/>
</dbReference>
<feature type="domain" description="Tyrosine-protein phosphatase" evidence="6">
    <location>
        <begin position="9"/>
        <end position="144"/>
    </location>
</feature>
<dbReference type="OrthoDB" id="2017893at2759"/>
<dbReference type="InterPro" id="IPR000340">
    <property type="entry name" value="Dual-sp_phosphatase_cat-dom"/>
</dbReference>
<comment type="caution">
    <text evidence="7">The sequence shown here is derived from an EMBL/GenBank/DDBJ whole genome shotgun (WGS) entry which is preliminary data.</text>
</comment>
<evidence type="ECO:0000256" key="3">
    <source>
        <dbReference type="ARBA" id="ARBA00022801"/>
    </source>
</evidence>
<dbReference type="GO" id="GO:0008330">
    <property type="term" value="F:protein tyrosine/threonine phosphatase activity"/>
    <property type="evidence" value="ECO:0007669"/>
    <property type="project" value="TreeGrafter"/>
</dbReference>
<dbReference type="Proteomes" id="UP000692954">
    <property type="component" value="Unassembled WGS sequence"/>
</dbReference>
<feature type="region of interest" description="Disordered" evidence="5">
    <location>
        <begin position="184"/>
        <end position="226"/>
    </location>
</feature>
<dbReference type="AlphaFoldDB" id="A0A8S1L0P6"/>
<organism evidence="7 8">
    <name type="scientific">Paramecium sonneborni</name>
    <dbReference type="NCBI Taxonomy" id="65129"/>
    <lineage>
        <taxon>Eukaryota</taxon>
        <taxon>Sar</taxon>
        <taxon>Alveolata</taxon>
        <taxon>Ciliophora</taxon>
        <taxon>Intramacronucleata</taxon>
        <taxon>Oligohymenophorea</taxon>
        <taxon>Peniculida</taxon>
        <taxon>Parameciidae</taxon>
        <taxon>Paramecium</taxon>
    </lineage>
</organism>
<evidence type="ECO:0000313" key="8">
    <source>
        <dbReference type="Proteomes" id="UP000692954"/>
    </source>
</evidence>
<feature type="compositionally biased region" description="Low complexity" evidence="5">
    <location>
        <begin position="209"/>
        <end position="223"/>
    </location>
</feature>
<proteinExistence type="inferred from homology"/>
<name>A0A8S1L0P6_9CILI</name>
<dbReference type="PANTHER" id="PTHR10159">
    <property type="entry name" value="DUAL SPECIFICITY PROTEIN PHOSPHATASE"/>
    <property type="match status" value="1"/>
</dbReference>
<gene>
    <name evidence="7" type="ORF">PSON_ATCC_30995.1.T0130012</name>
</gene>
<evidence type="ECO:0000256" key="4">
    <source>
        <dbReference type="ARBA" id="ARBA00022912"/>
    </source>
</evidence>
<reference evidence="7" key="1">
    <citation type="submission" date="2021-01" db="EMBL/GenBank/DDBJ databases">
        <authorList>
            <consortium name="Genoscope - CEA"/>
            <person name="William W."/>
        </authorList>
    </citation>
    <scope>NUCLEOTIDE SEQUENCE</scope>
</reference>
<keyword evidence="3" id="KW-0378">Hydrolase</keyword>
<keyword evidence="8" id="KW-1185">Reference proteome</keyword>
<evidence type="ECO:0000256" key="5">
    <source>
        <dbReference type="SAM" id="MobiDB-lite"/>
    </source>
</evidence>
<dbReference type="EC" id="3.1.3.48" evidence="2"/>
<sequence>MLNQAFLFAVVEERFHKIYQGNVHVLESIQYFKLKNIRTIIVVGEQNHTKFTEYATYHRVDENIGEAIDIFEKTCQLIQNEIKRSSVLVCCQNGLNWSTAILIAYLINTKKWQYEKAFYHLKSLKYVVNPSLALKKQLILFNTKVHNVKNFNNQENNINQSNLIVPSKFQQRIIEQNQKLQYLDDSIQSREERNSTSSNQCDKTPMFYSPKNNNNNANNSNSNSKKKIVGVQSDTKIMKKQSITKLVRHIRNYTFQMDDGNIINNNNNNINNNCNNNNNNVNIIKQNANNFINQPLITNSPKFKDEESPIVKKPIRRRYAHRTKSAING</sequence>
<dbReference type="PANTHER" id="PTHR10159:SF519">
    <property type="entry name" value="DUAL SPECIFICITY PROTEIN PHOSPHATASE MPK3"/>
    <property type="match status" value="1"/>
</dbReference>
<dbReference type="GO" id="GO:0005737">
    <property type="term" value="C:cytoplasm"/>
    <property type="evidence" value="ECO:0007669"/>
    <property type="project" value="TreeGrafter"/>
</dbReference>
<dbReference type="CDD" id="cd14498">
    <property type="entry name" value="DSP"/>
    <property type="match status" value="1"/>
</dbReference>
<keyword evidence="4" id="KW-0904">Protein phosphatase</keyword>
<protein>
    <recommendedName>
        <fullName evidence="2">protein-tyrosine-phosphatase</fullName>
        <ecNumber evidence="2">3.1.3.48</ecNumber>
    </recommendedName>
</protein>
<dbReference type="SMART" id="SM00195">
    <property type="entry name" value="DSPc"/>
    <property type="match status" value="1"/>
</dbReference>
<evidence type="ECO:0000256" key="1">
    <source>
        <dbReference type="ARBA" id="ARBA00008601"/>
    </source>
</evidence>
<evidence type="ECO:0000259" key="6">
    <source>
        <dbReference type="SMART" id="SM00195"/>
    </source>
</evidence>
<dbReference type="GO" id="GO:0017017">
    <property type="term" value="F:MAP kinase tyrosine/serine/threonine phosphatase activity"/>
    <property type="evidence" value="ECO:0007669"/>
    <property type="project" value="TreeGrafter"/>
</dbReference>
<comment type="similarity">
    <text evidence="1">Belongs to the protein-tyrosine phosphatase family. Non-receptor class dual specificity subfamily.</text>
</comment>
<dbReference type="Pfam" id="PF00782">
    <property type="entry name" value="DSPc"/>
    <property type="match status" value="1"/>
</dbReference>
<dbReference type="InterPro" id="IPR020422">
    <property type="entry name" value="TYR_PHOSPHATASE_DUAL_dom"/>
</dbReference>
<dbReference type="EMBL" id="CAJJDN010000013">
    <property type="protein sequence ID" value="CAD8059022.1"/>
    <property type="molecule type" value="Genomic_DNA"/>
</dbReference>